<protein>
    <recommendedName>
        <fullName evidence="5">Large ribosomal subunit protein bL25</fullName>
    </recommendedName>
    <alternativeName>
        <fullName evidence="5">General stress protein CTC</fullName>
    </alternativeName>
</protein>
<feature type="region of interest" description="Disordered" evidence="6">
    <location>
        <begin position="181"/>
        <end position="201"/>
    </location>
</feature>
<dbReference type="Proteomes" id="UP001589788">
    <property type="component" value="Unassembled WGS sequence"/>
</dbReference>
<dbReference type="InterPro" id="IPR020930">
    <property type="entry name" value="Ribosomal_uL5_bac-type"/>
</dbReference>
<dbReference type="InterPro" id="IPR029751">
    <property type="entry name" value="Ribosomal_L25_dom"/>
</dbReference>
<evidence type="ECO:0000259" key="7">
    <source>
        <dbReference type="Pfam" id="PF01386"/>
    </source>
</evidence>
<evidence type="ECO:0000256" key="6">
    <source>
        <dbReference type="SAM" id="MobiDB-lite"/>
    </source>
</evidence>
<accession>A0ABV6BZ43</accession>
<keyword evidence="10" id="KW-1185">Reference proteome</keyword>
<keyword evidence="3 5" id="KW-0689">Ribosomal protein</keyword>
<dbReference type="PANTHER" id="PTHR33284:SF1">
    <property type="entry name" value="RIBOSOMAL PROTEIN L25_GLN-TRNA SYNTHETASE, ANTI-CODON-BINDING DOMAIN-CONTAINING PROTEIN"/>
    <property type="match status" value="1"/>
</dbReference>
<dbReference type="Pfam" id="PF14693">
    <property type="entry name" value="Ribosomal_TL5_C"/>
    <property type="match status" value="1"/>
</dbReference>
<evidence type="ECO:0000259" key="8">
    <source>
        <dbReference type="Pfam" id="PF14693"/>
    </source>
</evidence>
<reference evidence="9 10" key="1">
    <citation type="submission" date="2024-09" db="EMBL/GenBank/DDBJ databases">
        <authorList>
            <person name="Sun Q."/>
            <person name="Mori K."/>
        </authorList>
    </citation>
    <scope>NUCLEOTIDE SEQUENCE [LARGE SCALE GENOMIC DNA]</scope>
    <source>
        <strain evidence="9 10">JCM 15389</strain>
    </source>
</reference>
<dbReference type="NCBIfam" id="TIGR00731">
    <property type="entry name" value="bL25_bact_ctc"/>
    <property type="match status" value="1"/>
</dbReference>
<name>A0ABV6BZ43_9ACTN</name>
<dbReference type="PANTHER" id="PTHR33284">
    <property type="entry name" value="RIBOSOMAL PROTEIN L25/GLN-TRNA SYNTHETASE, ANTI-CODON-BINDING DOMAIN-CONTAINING PROTEIN"/>
    <property type="match status" value="1"/>
</dbReference>
<dbReference type="CDD" id="cd00495">
    <property type="entry name" value="Ribosomal_L25_TL5_CTC"/>
    <property type="match status" value="1"/>
</dbReference>
<evidence type="ECO:0000256" key="2">
    <source>
        <dbReference type="ARBA" id="ARBA00022884"/>
    </source>
</evidence>
<evidence type="ECO:0000313" key="9">
    <source>
        <dbReference type="EMBL" id="MFC0080710.1"/>
    </source>
</evidence>
<dbReference type="HAMAP" id="MF_01334">
    <property type="entry name" value="Ribosomal_bL25_CTC"/>
    <property type="match status" value="1"/>
</dbReference>
<dbReference type="InterPro" id="IPR020056">
    <property type="entry name" value="Rbsml_bL25/Gln-tRNA_synth_N"/>
</dbReference>
<sequence>MAEIELRAETGRPVGSAAARRLRREGKVPGVVYGHGVEGLPVAVAARDLRAAFSTAAGLNAVLALDVDGRRYLALARELQRHPVRGTLLHVDFQVVNPDERVTAEVPVTLVGEAVEVAHADGVVDQELFTVPVTATPGGLPSAIEVDVTGLTVGGVIRVADLRLPAGATCELDPDTVVVTGGAGQRSEEGEAEAAEDSAEG</sequence>
<comment type="similarity">
    <text evidence="5">Belongs to the bacterial ribosomal protein bL25 family. CTC subfamily.</text>
</comment>
<feature type="compositionally biased region" description="Acidic residues" evidence="6">
    <location>
        <begin position="190"/>
        <end position="201"/>
    </location>
</feature>
<dbReference type="InterPro" id="IPR037121">
    <property type="entry name" value="Ribosomal_bL25_C"/>
</dbReference>
<gene>
    <name evidence="5" type="primary">rplY</name>
    <name evidence="5" type="synonym">ctc</name>
    <name evidence="9" type="ORF">ACFFRE_00880</name>
</gene>
<feature type="domain" description="Large ribosomal subunit protein bL25 L25" evidence="7">
    <location>
        <begin position="13"/>
        <end position="93"/>
    </location>
</feature>
<dbReference type="Gene3D" id="2.40.240.10">
    <property type="entry name" value="Ribosomal Protein L25, Chain P"/>
    <property type="match status" value="1"/>
</dbReference>
<evidence type="ECO:0000256" key="1">
    <source>
        <dbReference type="ARBA" id="ARBA00022730"/>
    </source>
</evidence>
<evidence type="ECO:0000256" key="3">
    <source>
        <dbReference type="ARBA" id="ARBA00022980"/>
    </source>
</evidence>
<dbReference type="InterPro" id="IPR020057">
    <property type="entry name" value="Ribosomal_bL25_b-dom"/>
</dbReference>
<dbReference type="EMBL" id="JBHLYQ010000003">
    <property type="protein sequence ID" value="MFC0080710.1"/>
    <property type="molecule type" value="Genomic_DNA"/>
</dbReference>
<comment type="subunit">
    <text evidence="5">Part of the 50S ribosomal subunit; part of the 5S rRNA/L5/L18/L25 subcomplex. Contacts the 5S rRNA. Binds to the 5S rRNA independently of L5 and L18.</text>
</comment>
<dbReference type="InterPro" id="IPR001021">
    <property type="entry name" value="Ribosomal_bL25_long"/>
</dbReference>
<dbReference type="InterPro" id="IPR011035">
    <property type="entry name" value="Ribosomal_bL25/Gln-tRNA_synth"/>
</dbReference>
<organism evidence="9 10">
    <name type="scientific">Aciditerrimonas ferrireducens</name>
    <dbReference type="NCBI Taxonomy" id="667306"/>
    <lineage>
        <taxon>Bacteria</taxon>
        <taxon>Bacillati</taxon>
        <taxon>Actinomycetota</taxon>
        <taxon>Acidimicrobiia</taxon>
        <taxon>Acidimicrobiales</taxon>
        <taxon>Acidimicrobiaceae</taxon>
        <taxon>Aciditerrimonas</taxon>
    </lineage>
</organism>
<dbReference type="Pfam" id="PF01386">
    <property type="entry name" value="Ribosomal_L25p"/>
    <property type="match status" value="1"/>
</dbReference>
<dbReference type="SUPFAM" id="SSF50715">
    <property type="entry name" value="Ribosomal protein L25-like"/>
    <property type="match status" value="1"/>
</dbReference>
<proteinExistence type="inferred from homology"/>
<evidence type="ECO:0000313" key="10">
    <source>
        <dbReference type="Proteomes" id="UP001589788"/>
    </source>
</evidence>
<comment type="function">
    <text evidence="5">This is one of the proteins that binds to the 5S RNA in the ribosome where it forms part of the central protuberance.</text>
</comment>
<feature type="domain" description="Large ribosomal subunit protein bL25 beta" evidence="8">
    <location>
        <begin position="102"/>
        <end position="180"/>
    </location>
</feature>
<dbReference type="RefSeq" id="WP_377787187.1">
    <property type="nucleotide sequence ID" value="NZ_JBHLYQ010000003.1"/>
</dbReference>
<comment type="caution">
    <text evidence="9">The sequence shown here is derived from an EMBL/GenBank/DDBJ whole genome shotgun (WGS) entry which is preliminary data.</text>
</comment>
<keyword evidence="2 5" id="KW-0694">RNA-binding</keyword>
<keyword evidence="1 5" id="KW-0699">rRNA-binding</keyword>
<keyword evidence="4 5" id="KW-0687">Ribonucleoprotein</keyword>
<evidence type="ECO:0000256" key="5">
    <source>
        <dbReference type="HAMAP-Rule" id="MF_01334"/>
    </source>
</evidence>
<dbReference type="Gene3D" id="2.170.120.20">
    <property type="entry name" value="Ribosomal protein L25, beta domain"/>
    <property type="match status" value="1"/>
</dbReference>
<evidence type="ECO:0000256" key="4">
    <source>
        <dbReference type="ARBA" id="ARBA00023274"/>
    </source>
</evidence>
<dbReference type="GO" id="GO:0005840">
    <property type="term" value="C:ribosome"/>
    <property type="evidence" value="ECO:0007669"/>
    <property type="project" value="UniProtKB-KW"/>
</dbReference>